<name>W9SE79_9ROSA</name>
<dbReference type="EMBL" id="KE621466">
    <property type="protein sequence ID" value="EXC40146.1"/>
    <property type="molecule type" value="Genomic_DNA"/>
</dbReference>
<accession>W9SE79</accession>
<protein>
    <submittedName>
        <fullName evidence="1">Uncharacterized protein</fullName>
    </submittedName>
</protein>
<gene>
    <name evidence="1" type="ORF">L484_000296</name>
</gene>
<sequence length="64" mass="7516">MVSRFYDFYCKILNPPLKVVVGMTHRFSQRTTGHWEKWGLTPYLRFPGSPHQIMQPLPAKPLSQ</sequence>
<reference evidence="2" key="1">
    <citation type="submission" date="2013-01" db="EMBL/GenBank/DDBJ databases">
        <title>Draft Genome Sequence of a Mulberry Tree, Morus notabilis C.K. Schneid.</title>
        <authorList>
            <person name="He N."/>
            <person name="Zhao S."/>
        </authorList>
    </citation>
    <scope>NUCLEOTIDE SEQUENCE</scope>
</reference>
<evidence type="ECO:0000313" key="1">
    <source>
        <dbReference type="EMBL" id="EXC40146.1"/>
    </source>
</evidence>
<dbReference type="Proteomes" id="UP000030645">
    <property type="component" value="Unassembled WGS sequence"/>
</dbReference>
<dbReference type="AlphaFoldDB" id="W9SE79"/>
<keyword evidence="2" id="KW-1185">Reference proteome</keyword>
<organism evidence="1 2">
    <name type="scientific">Morus notabilis</name>
    <dbReference type="NCBI Taxonomy" id="981085"/>
    <lineage>
        <taxon>Eukaryota</taxon>
        <taxon>Viridiplantae</taxon>
        <taxon>Streptophyta</taxon>
        <taxon>Embryophyta</taxon>
        <taxon>Tracheophyta</taxon>
        <taxon>Spermatophyta</taxon>
        <taxon>Magnoliopsida</taxon>
        <taxon>eudicotyledons</taxon>
        <taxon>Gunneridae</taxon>
        <taxon>Pentapetalae</taxon>
        <taxon>rosids</taxon>
        <taxon>fabids</taxon>
        <taxon>Rosales</taxon>
        <taxon>Moraceae</taxon>
        <taxon>Moreae</taxon>
        <taxon>Morus</taxon>
    </lineage>
</organism>
<proteinExistence type="predicted"/>
<evidence type="ECO:0000313" key="2">
    <source>
        <dbReference type="Proteomes" id="UP000030645"/>
    </source>
</evidence>